<accession>A0A369QHW3</accession>
<protein>
    <recommendedName>
        <fullName evidence="1">Transglutaminase-like domain-containing protein</fullName>
    </recommendedName>
</protein>
<comment type="caution">
    <text evidence="2">The sequence shown here is derived from an EMBL/GenBank/DDBJ whole genome shotgun (WGS) entry which is preliminary data.</text>
</comment>
<dbReference type="AlphaFoldDB" id="A0A369QHW3"/>
<feature type="domain" description="Transglutaminase-like" evidence="1">
    <location>
        <begin position="172"/>
        <end position="237"/>
    </location>
</feature>
<gene>
    <name evidence="2" type="ORF">AHMF7616_00477</name>
</gene>
<evidence type="ECO:0000313" key="2">
    <source>
        <dbReference type="EMBL" id="RDC61888.1"/>
    </source>
</evidence>
<reference evidence="2 3" key="1">
    <citation type="submission" date="2018-04" db="EMBL/GenBank/DDBJ databases">
        <title>Adhaeribacter sp. HMF7616 genome sequencing and assembly.</title>
        <authorList>
            <person name="Kang H."/>
            <person name="Kang J."/>
            <person name="Cha I."/>
            <person name="Kim H."/>
            <person name="Joh K."/>
        </authorList>
    </citation>
    <scope>NUCLEOTIDE SEQUENCE [LARGE SCALE GENOMIC DNA]</scope>
    <source>
        <strain evidence="2 3">HMF7616</strain>
    </source>
</reference>
<organism evidence="2 3">
    <name type="scientific">Adhaeribacter pallidiroseus</name>
    <dbReference type="NCBI Taxonomy" id="2072847"/>
    <lineage>
        <taxon>Bacteria</taxon>
        <taxon>Pseudomonadati</taxon>
        <taxon>Bacteroidota</taxon>
        <taxon>Cytophagia</taxon>
        <taxon>Cytophagales</taxon>
        <taxon>Hymenobacteraceae</taxon>
        <taxon>Adhaeribacter</taxon>
    </lineage>
</organism>
<dbReference type="SMART" id="SM00460">
    <property type="entry name" value="TGc"/>
    <property type="match status" value="1"/>
</dbReference>
<sequence length="290" mass="33239">MATEYHINYHTHNRYDAPVTEAFFEFLVAPCQDNTQKVSSLTFSNSLGQELYTHGNPFNFNIHCLRSTKHFSDFKFSMKATVEKSQPWFAVNSLPFAEEQAILADRKFYIDHHLYLGFTRFTSILESYHSRLLNRPLKQPVFDYLTKLNQYVYELLEFDPVPTNVHTTASEVFHLGKGVCQDYTHLFLSIARLNRIPCRYVSGYLNQGGNLVGSAVMHAWVEAFIPGYGWFGFDPTNNLLAGIDHIKAAHGVDYSDCSPIRGILKTQGQNHTSYYVDVLVNQMQESAQQQ</sequence>
<evidence type="ECO:0000313" key="3">
    <source>
        <dbReference type="Proteomes" id="UP000253919"/>
    </source>
</evidence>
<dbReference type="PANTHER" id="PTHR33490">
    <property type="entry name" value="BLR5614 PROTEIN-RELATED"/>
    <property type="match status" value="1"/>
</dbReference>
<dbReference type="InterPro" id="IPR002931">
    <property type="entry name" value="Transglutaminase-like"/>
</dbReference>
<dbReference type="RefSeq" id="WP_115371405.1">
    <property type="nucleotide sequence ID" value="NZ_QASA01000001.1"/>
</dbReference>
<dbReference type="EMBL" id="QASA01000001">
    <property type="protein sequence ID" value="RDC61888.1"/>
    <property type="molecule type" value="Genomic_DNA"/>
</dbReference>
<dbReference type="SUPFAM" id="SSF54001">
    <property type="entry name" value="Cysteine proteinases"/>
    <property type="match status" value="1"/>
</dbReference>
<dbReference type="PANTHER" id="PTHR33490:SF6">
    <property type="entry name" value="SLL1049 PROTEIN"/>
    <property type="match status" value="1"/>
</dbReference>
<dbReference type="InterPro" id="IPR038765">
    <property type="entry name" value="Papain-like_cys_pep_sf"/>
</dbReference>
<dbReference type="Proteomes" id="UP000253919">
    <property type="component" value="Unassembled WGS sequence"/>
</dbReference>
<dbReference type="Pfam" id="PF01841">
    <property type="entry name" value="Transglut_core"/>
    <property type="match status" value="1"/>
</dbReference>
<proteinExistence type="predicted"/>
<keyword evidence="3" id="KW-1185">Reference proteome</keyword>
<dbReference type="Gene3D" id="3.10.620.30">
    <property type="match status" value="1"/>
</dbReference>
<dbReference type="OrthoDB" id="9804872at2"/>
<evidence type="ECO:0000259" key="1">
    <source>
        <dbReference type="SMART" id="SM00460"/>
    </source>
</evidence>
<name>A0A369QHW3_9BACT</name>